<dbReference type="STRING" id="52.CMC5_079700"/>
<sequence>MMSSRAGMSVVMLGGALVLGGCGLVLDWSGYDDGAGGAGASASSGLGGQGHGGQGGDGNQGGGAPVCEEACPADEVCERLESGGTACFPPLHLLVKVRRYDQISAAGASIPRARVVIVDEVTGRALTRAVEEPIVLGDEKDIYRVAVPATRRSDGAPVSQRVYPAVQAAGCTNYPTWVSPPVIGDLGKLPDEGLLSIKLACEGPNSGVSLAGSMKQGSVPGALVVANPLSADPSTVRARAMSVVDADGAFVLYNLPPGAMELTAHAAGVTFESVPLNVPNSGNLPSQDLKVLNSTTFKVSGIVAALGGTTIVAPTLALVPQSAANLQAGTGHVPPGMRTSIPSSDTFTFSDVPRGHYRLIGALELGDGAVIWRRLQDVIVVGDADVDVGTVPLLKEISVVSPAAGQDVLLDAPISFDVDEVGLVSAELVVFGPGGSLLDTVQLTFQAQGRSTWTPSSGQLKKYDHYSYLIQVVGPGAQILRQSELYRGFFRVTPP</sequence>
<dbReference type="OrthoDB" id="5531309at2"/>
<gene>
    <name evidence="2" type="ORF">CMC5_079700</name>
</gene>
<evidence type="ECO:0000256" key="1">
    <source>
        <dbReference type="SAM" id="MobiDB-lite"/>
    </source>
</evidence>
<accession>A0A0K1ES31</accession>
<feature type="region of interest" description="Disordered" evidence="1">
    <location>
        <begin position="39"/>
        <end position="61"/>
    </location>
</feature>
<evidence type="ECO:0000313" key="3">
    <source>
        <dbReference type="Proteomes" id="UP000067626"/>
    </source>
</evidence>
<dbReference type="PROSITE" id="PS51257">
    <property type="entry name" value="PROKAR_LIPOPROTEIN"/>
    <property type="match status" value="1"/>
</dbReference>
<proteinExistence type="predicted"/>
<dbReference type="Proteomes" id="UP000067626">
    <property type="component" value="Chromosome"/>
</dbReference>
<dbReference type="KEGG" id="ccro:CMC5_079700"/>
<evidence type="ECO:0000313" key="2">
    <source>
        <dbReference type="EMBL" id="AKT43735.1"/>
    </source>
</evidence>
<dbReference type="AlphaFoldDB" id="A0A0K1ES31"/>
<keyword evidence="3" id="KW-1185">Reference proteome</keyword>
<reference evidence="2 3" key="1">
    <citation type="submission" date="2015-07" db="EMBL/GenBank/DDBJ databases">
        <title>Genome analysis of myxobacterium Chondromyces crocatus Cm c5 reveals a high potential for natural compound synthesis and the genetic basis for the loss of fruiting body formation.</title>
        <authorList>
            <person name="Zaburannyi N."/>
            <person name="Bunk B."/>
            <person name="Maier J."/>
            <person name="Overmann J."/>
            <person name="Mueller R."/>
        </authorList>
    </citation>
    <scope>NUCLEOTIDE SEQUENCE [LARGE SCALE GENOMIC DNA]</scope>
    <source>
        <strain evidence="2 3">Cm c5</strain>
    </source>
</reference>
<protein>
    <submittedName>
        <fullName evidence="2">Uncharacterized protein</fullName>
    </submittedName>
</protein>
<name>A0A0K1ES31_CHOCO</name>
<organism evidence="2 3">
    <name type="scientific">Chondromyces crocatus</name>
    <dbReference type="NCBI Taxonomy" id="52"/>
    <lineage>
        <taxon>Bacteria</taxon>
        <taxon>Pseudomonadati</taxon>
        <taxon>Myxococcota</taxon>
        <taxon>Polyangia</taxon>
        <taxon>Polyangiales</taxon>
        <taxon>Polyangiaceae</taxon>
        <taxon>Chondromyces</taxon>
    </lineage>
</organism>
<dbReference type="RefSeq" id="WP_050435164.1">
    <property type="nucleotide sequence ID" value="NZ_CP012159.1"/>
</dbReference>
<dbReference type="EMBL" id="CP012159">
    <property type="protein sequence ID" value="AKT43735.1"/>
    <property type="molecule type" value="Genomic_DNA"/>
</dbReference>